<name>A0A7W4YFA3_9MICO</name>
<keyword evidence="2" id="KW-1185">Reference proteome</keyword>
<comment type="caution">
    <text evidence="1">The sequence shown here is derived from an EMBL/GenBank/DDBJ whole genome shotgun (WGS) entry which is preliminary data.</text>
</comment>
<dbReference type="Proteomes" id="UP000545286">
    <property type="component" value="Unassembled WGS sequence"/>
</dbReference>
<evidence type="ECO:0000313" key="1">
    <source>
        <dbReference type="EMBL" id="MBB2956806.1"/>
    </source>
</evidence>
<evidence type="ECO:0000313" key="2">
    <source>
        <dbReference type="Proteomes" id="UP000545286"/>
    </source>
</evidence>
<protein>
    <submittedName>
        <fullName evidence="1">Uncharacterized protein</fullName>
    </submittedName>
</protein>
<reference evidence="1 2" key="1">
    <citation type="submission" date="2020-08" db="EMBL/GenBank/DDBJ databases">
        <title>Sequencing the genomes of 1000 actinobacteria strains.</title>
        <authorList>
            <person name="Klenk H.-P."/>
        </authorList>
    </citation>
    <scope>NUCLEOTIDE SEQUENCE [LARGE SCALE GENOMIC DNA]</scope>
    <source>
        <strain evidence="1 2">DSM 20419</strain>
    </source>
</reference>
<dbReference type="EMBL" id="JACHWJ010000001">
    <property type="protein sequence ID" value="MBB2956806.1"/>
    <property type="molecule type" value="Genomic_DNA"/>
</dbReference>
<sequence>MPEPERVKYARQVVAAQMLADLTASAQQVGAVLWEDYPELPEGEFAAVVELALQVTPPPAVQYLAARDFLASLADTVGGSPRARGGWVAVEIPTVEAVS</sequence>
<accession>A0A7W4YFA3</accession>
<dbReference type="RefSeq" id="WP_183623250.1">
    <property type="nucleotide sequence ID" value="NZ_JACHWJ010000001.1"/>
</dbReference>
<organism evidence="1 2">
    <name type="scientific">Pseudoclavibacter helvolus</name>
    <dbReference type="NCBI Taxonomy" id="255205"/>
    <lineage>
        <taxon>Bacteria</taxon>
        <taxon>Bacillati</taxon>
        <taxon>Actinomycetota</taxon>
        <taxon>Actinomycetes</taxon>
        <taxon>Micrococcales</taxon>
        <taxon>Microbacteriaceae</taxon>
        <taxon>Pseudoclavibacter</taxon>
    </lineage>
</organism>
<dbReference type="AlphaFoldDB" id="A0A7W4YFA3"/>
<gene>
    <name evidence="1" type="ORF">FHX72_000918</name>
</gene>
<proteinExistence type="predicted"/>